<sequence length="132" mass="14717">MDMVIVTTASFSQLQCPPSKRNSIMLRSAAWTTATMVAAVAFTLVQVLVWLVFALCMLRLAWIDRWRIAAAAALWVVLGGKSSWKKLVEGLKHHCTPIHNGRLNDSVWLFMVVFSVVCTVKASGMHAGWLTW</sequence>
<dbReference type="VEuPathDB" id="FungiDB:H257_07566"/>
<keyword evidence="1" id="KW-1133">Transmembrane helix</keyword>
<reference evidence="3 4" key="1">
    <citation type="journal article" date="2018" name="J. Invertebr. Pathol.">
        <title>New genotyping method for the causative agent of crayfish plague (Aphanomyces astaci) based on whole genome data.</title>
        <authorList>
            <person name="Minardi D."/>
            <person name="Studholme D.J."/>
            <person name="van der Giezen M."/>
            <person name="Pretto T."/>
            <person name="Oidtmann B."/>
        </authorList>
    </citation>
    <scope>NUCLEOTIDE SEQUENCE [LARGE SCALE GENOMIC DNA]</scope>
    <source>
        <strain evidence="3 4">KB13</strain>
    </source>
</reference>
<feature type="transmembrane region" description="Helical" evidence="1">
    <location>
        <begin position="107"/>
        <end position="129"/>
    </location>
</feature>
<accession>A0A3L6UPT3</accession>
<comment type="caution">
    <text evidence="2">The sequence shown here is derived from an EMBL/GenBank/DDBJ whole genome shotgun (WGS) entry which is preliminary data.</text>
</comment>
<dbReference type="Proteomes" id="UP000286510">
    <property type="component" value="Unassembled WGS sequence"/>
</dbReference>
<evidence type="ECO:0000313" key="4">
    <source>
        <dbReference type="Proteomes" id="UP000275652"/>
    </source>
</evidence>
<evidence type="ECO:0000313" key="3">
    <source>
        <dbReference type="EMBL" id="RLN86851.1"/>
    </source>
</evidence>
<dbReference type="Proteomes" id="UP000275652">
    <property type="component" value="Unassembled WGS sequence"/>
</dbReference>
<proteinExistence type="predicted"/>
<evidence type="ECO:0000313" key="5">
    <source>
        <dbReference type="Proteomes" id="UP000286510"/>
    </source>
</evidence>
<name>A0A3L6UPT3_APHAT</name>
<evidence type="ECO:0000313" key="2">
    <source>
        <dbReference type="EMBL" id="RHZ42187.1"/>
    </source>
</evidence>
<dbReference type="AlphaFoldDB" id="A0A3L6UPT3"/>
<dbReference type="EMBL" id="QUTF01002401">
    <property type="protein sequence ID" value="RHZ42187.1"/>
    <property type="molecule type" value="Genomic_DNA"/>
</dbReference>
<keyword evidence="1" id="KW-0472">Membrane</keyword>
<keyword evidence="1" id="KW-0812">Transmembrane</keyword>
<organism evidence="2 5">
    <name type="scientific">Aphanomyces astaci</name>
    <name type="common">Crayfish plague agent</name>
    <dbReference type="NCBI Taxonomy" id="112090"/>
    <lineage>
        <taxon>Eukaryota</taxon>
        <taxon>Sar</taxon>
        <taxon>Stramenopiles</taxon>
        <taxon>Oomycota</taxon>
        <taxon>Saprolegniomycetes</taxon>
        <taxon>Saprolegniales</taxon>
        <taxon>Verrucalvaceae</taxon>
        <taxon>Aphanomyces</taxon>
    </lineage>
</organism>
<feature type="transmembrane region" description="Helical" evidence="1">
    <location>
        <begin position="29"/>
        <end position="60"/>
    </location>
</feature>
<evidence type="ECO:0000256" key="1">
    <source>
        <dbReference type="SAM" id="Phobius"/>
    </source>
</evidence>
<gene>
    <name evidence="2" type="ORF">DYB26_014013</name>
    <name evidence="3" type="ORF">DYB28_003236</name>
</gene>
<dbReference type="EMBL" id="QUTI01063515">
    <property type="protein sequence ID" value="RLN86851.1"/>
    <property type="molecule type" value="Genomic_DNA"/>
</dbReference>
<protein>
    <submittedName>
        <fullName evidence="2">Uncharacterized protein</fullName>
    </submittedName>
</protein>
<reference evidence="2 5" key="2">
    <citation type="submission" date="2018-08" db="EMBL/GenBank/DDBJ databases">
        <title>Aphanomyces genome sequencing and annotation.</title>
        <authorList>
            <person name="Minardi D."/>
            <person name="Oidtmann B."/>
            <person name="Van Der Giezen M."/>
            <person name="Studholme D.J."/>
        </authorList>
    </citation>
    <scope>NUCLEOTIDE SEQUENCE [LARGE SCALE GENOMIC DNA]</scope>
    <source>
        <strain evidence="2 5">FDL457</strain>
    </source>
</reference>